<reference evidence="3 4" key="2">
    <citation type="submission" date="2019-01" db="EMBL/GenBank/DDBJ databases">
        <title>The decoding of complex shrimp genome reveals the adaptation for benthos swimmer, frequently molting mechanism and breeding impact on genome.</title>
        <authorList>
            <person name="Sun Y."/>
            <person name="Gao Y."/>
            <person name="Yu Y."/>
        </authorList>
    </citation>
    <scope>NUCLEOTIDE SEQUENCE [LARGE SCALE GENOMIC DNA]</scope>
    <source>
        <tissue evidence="3">Muscle</tissue>
    </source>
</reference>
<dbReference type="Gene3D" id="1.20.5.170">
    <property type="match status" value="1"/>
</dbReference>
<accession>A0A3R7LZM6</accession>
<feature type="region of interest" description="Disordered" evidence="2">
    <location>
        <begin position="2276"/>
        <end position="2313"/>
    </location>
</feature>
<feature type="coiled-coil region" evidence="1">
    <location>
        <begin position="1707"/>
        <end position="1741"/>
    </location>
</feature>
<comment type="caution">
    <text evidence="3">The sequence shown here is derived from an EMBL/GenBank/DDBJ whole genome shotgun (WGS) entry which is preliminary data.</text>
</comment>
<proteinExistence type="predicted"/>
<feature type="compositionally biased region" description="Basic and acidic residues" evidence="2">
    <location>
        <begin position="404"/>
        <end position="414"/>
    </location>
</feature>
<keyword evidence="1" id="KW-0175">Coiled coil</keyword>
<feature type="region of interest" description="Disordered" evidence="2">
    <location>
        <begin position="58"/>
        <end position="102"/>
    </location>
</feature>
<feature type="coiled-coil region" evidence="1">
    <location>
        <begin position="978"/>
        <end position="1365"/>
    </location>
</feature>
<evidence type="ECO:0000313" key="3">
    <source>
        <dbReference type="EMBL" id="ROT67593.1"/>
    </source>
</evidence>
<feature type="region of interest" description="Disordered" evidence="2">
    <location>
        <begin position="682"/>
        <end position="702"/>
    </location>
</feature>
<feature type="compositionally biased region" description="Low complexity" evidence="2">
    <location>
        <begin position="438"/>
        <end position="457"/>
    </location>
</feature>
<feature type="region of interest" description="Disordered" evidence="2">
    <location>
        <begin position="2204"/>
        <end position="2225"/>
    </location>
</feature>
<dbReference type="OrthoDB" id="6353933at2759"/>
<feature type="compositionally biased region" description="Low complexity" evidence="2">
    <location>
        <begin position="528"/>
        <end position="540"/>
    </location>
</feature>
<organism evidence="3 4">
    <name type="scientific">Penaeus vannamei</name>
    <name type="common">Whiteleg shrimp</name>
    <name type="synonym">Litopenaeus vannamei</name>
    <dbReference type="NCBI Taxonomy" id="6689"/>
    <lineage>
        <taxon>Eukaryota</taxon>
        <taxon>Metazoa</taxon>
        <taxon>Ecdysozoa</taxon>
        <taxon>Arthropoda</taxon>
        <taxon>Crustacea</taxon>
        <taxon>Multicrustacea</taxon>
        <taxon>Malacostraca</taxon>
        <taxon>Eumalacostraca</taxon>
        <taxon>Eucarida</taxon>
        <taxon>Decapoda</taxon>
        <taxon>Dendrobranchiata</taxon>
        <taxon>Penaeoidea</taxon>
        <taxon>Penaeidae</taxon>
        <taxon>Penaeus</taxon>
    </lineage>
</organism>
<feature type="region of interest" description="Disordered" evidence="2">
    <location>
        <begin position="510"/>
        <end position="540"/>
    </location>
</feature>
<sequence>METGGLRADKDTESCYADGLGNLSSKTDSQVFDLVIDPLTDFKGEEILNFSSSPQESYNLILPEKRQESPDASLSTPDSESTEISSSLSQNEDKQKGLFPLSSPLPSSQNLLDGLIDSHLWTSDVSLANDSFGDGASGTSKGVGGSSNPRRLVVAEVHRFGCHPPCAGSPHDLASCPVAAASVTHDACQYQDCNPKLRQNTKNEADPLKVLSEASSALALTETLIGPLRIPPVSQEVLDQVLCTMEKKTIKQVSAANGGSPVVNAVTEKTSVLHPYSFPEPVNTKDIHTGKLLGSLQSVLQPKVHQLSTTKLQSFNPAGNGHPDDVLMKNITSADVQAGVTEPLRQNSVVSLPEEQRSEQLVRKNSRVITVPVGMSDHGPVEVYREVHQYPAGVITTTVEKRSYIGQSESEHRPPSGPAKRKCRSRKLKQKRADHHASQSSVASGSSAGTSVASGSTLISQSSSELTPISRSQASSSKTSLNDARSDAAGPITRPVLSAAIMQMRQALEHVSNASDNHSDKSSGGAELSSNFSDTSSNLSTLSDLSGYEDEYIRIKRLVSDAVIPPDDYKKLVSKANSKSATSKPVPVVDYEKIIRDLQAQKEDLEIQLHRLSIQVQNAVREKELYQQQLELMQTKITETNQKQYFEVLKQRANLEGQLEMLKQELENTVYEKNQLQSKISEAVKESEASKDAATTAKDAESKMSARLQKYEDANKNLEENLRNAEEKIQRISKDYENSQSLIKDHISKNEQLEMRISQFMDAETNMKAELDGLKARLSQVQEDCEVKTKAQIQAETAANKSAMELQKSNASSLWYQEQLQIAQAARAKLQQDLLDTKSSLAKITSEKDTLEITVQTMKREAEDGQARAVREKASLVAHLEALQADMAEREALVSQLERDRGSDTKLMEDRRQRLEQDRQRIHKLRLDLADTERQLDFVKDDLRHKCSLLTRYENELKDLRTSEAVNQEVLGERDIRISNLEQTVDELKSSLSKHQEEGKTKDASINMLKEEKLKLEVRLAAASNEKKEVDDAIIKVREDMTKLSSSFYRMKHDLAAKDRQIEVHKKEAEELLKARTQIEKKYEALEKKTIEDEEKKKLVKEMSELKQEIKELSSAREKAESEQVGLKQVLKSLEIEKKGLGEAVRLREEQIQNMQGSVENYREAILKKDEELYVAHEQNSSLEKTYIELRRQWEALKEETLALRQDSEAYMEHEKLQKREKAELKESIQKERKLKQNMERKIESLVKLHEEEKAKILSEKQSNEKLVAELTKALQIEKDERSKVTEKKEVIEQTHSALLKELQLLKEEKSQLQGKLNEEIKELDKFTRSHKEKEDIITSLKTQLDTISKTHQDTKKNLVHLQEEKDLSVRELTSKLQMKIGELDTMKKTHSDAQSLISRINQEKNRLNEQVTQLLAENNHLKKTPIVNATLVKDSAAANENKEGGKKKGGKNIDNLQREILVLQTKVRESDTKLKEVLKQKEGLESTMKNTKKESLLMRAKMKEFESLKSKCKELEACKEKLKDYEAFNLKLKDLETKIENQEKDITTLNSSLNETSGQNSILKEREDELCLRIDSLNKEKEDLQQKISNLEELNQQSHENIMQYQVQLKHAEAEKEEWMAKFESLRDCIPERDTSTQPAVQLGFSGRGSSADQTFSKSQERLGMSGMDHDSTQGLVPGTPMNNLGYLCESPHATVTNGAQFDKTMADLQAQVNLTSKALQDKEEQIQNLQHRLSIYKEEEARAPCLSSSSVNSQVAVESVLEDSVPESVYKKKIHDLLQKIEQLRVSGETEVCDSNSGKSAETNSSEIQMMTAKVKSMECEAESKNSELEEVKTKMGVMTKEFQEKQRRYESNVRLLTRKLKEHMKGRKSAEKEMQTQAEDHQRILNEEQQRYSVLRCRYIELEGRSEALEGQVASLESEVEEVRGALERSREEAYDHHNNTLQLQKEIGRLQELGKTSDNLRQEVLSLKETIAQRDQQLKKMELELRLGQEELQKAHSSSSTVSEKMATKEKELDDVRLLKEQLEIEIQTLNQTLKTKEQDLSGAEARITELESKNAQLQNSVKEIDSRTQQISSEMQKVKEEKLLLTNELQNTKTQLQDSVAKIAAFESQIMVVEGQLKASSEEVNQVKEQLDAKVASHQMTVEQLEQSVARSRQEVAALTAQLSQVQRERVSYQTQAMELRTALHTALGQLKIQKAEREAQEAEESTISSEAGVIPSPSPLDLTSLTQLMERSARPPRSTLPLTSLETCLSSLKQEVAILQTQLHNKQEALARESMLDTADDPVEEGKEPVPVQKPVDDTNQSTVQDI</sequence>
<feature type="compositionally biased region" description="Basic and acidic residues" evidence="2">
    <location>
        <begin position="682"/>
        <end position="691"/>
    </location>
</feature>
<feature type="compositionally biased region" description="Polar residues" evidence="2">
    <location>
        <begin position="458"/>
        <end position="483"/>
    </location>
</feature>
<feature type="coiled-coil region" evidence="1">
    <location>
        <begin position="1391"/>
        <end position="1425"/>
    </location>
</feature>
<name>A0A3R7LZM6_PENVA</name>
<dbReference type="SUPFAM" id="SSF57997">
    <property type="entry name" value="Tropomyosin"/>
    <property type="match status" value="1"/>
</dbReference>
<evidence type="ECO:0000256" key="2">
    <source>
        <dbReference type="SAM" id="MobiDB-lite"/>
    </source>
</evidence>
<protein>
    <submittedName>
        <fullName evidence="3">Putative coiled-coil domain-containing protein 27</fullName>
    </submittedName>
</protein>
<feature type="compositionally biased region" description="Low complexity" evidence="2">
    <location>
        <begin position="75"/>
        <end position="89"/>
    </location>
</feature>
<feature type="compositionally biased region" description="Basic residues" evidence="2">
    <location>
        <begin position="419"/>
        <end position="434"/>
    </location>
</feature>
<dbReference type="Proteomes" id="UP000283509">
    <property type="component" value="Unassembled WGS sequence"/>
</dbReference>
<evidence type="ECO:0000256" key="1">
    <source>
        <dbReference type="SAM" id="Coils"/>
    </source>
</evidence>
<feature type="coiled-coil region" evidence="1">
    <location>
        <begin position="1519"/>
        <end position="1630"/>
    </location>
</feature>
<dbReference type="PANTHER" id="PTHR43941">
    <property type="entry name" value="STRUCTURAL MAINTENANCE OF CHROMOSOMES PROTEIN 2"/>
    <property type="match status" value="1"/>
</dbReference>
<dbReference type="EMBL" id="QCYY01002795">
    <property type="protein sequence ID" value="ROT67593.1"/>
    <property type="molecule type" value="Genomic_DNA"/>
</dbReference>
<reference evidence="3 4" key="1">
    <citation type="submission" date="2018-04" db="EMBL/GenBank/DDBJ databases">
        <authorList>
            <person name="Zhang X."/>
            <person name="Yuan J."/>
            <person name="Li F."/>
            <person name="Xiang J."/>
        </authorList>
    </citation>
    <scope>NUCLEOTIDE SEQUENCE [LARGE SCALE GENOMIC DNA]</scope>
    <source>
        <tissue evidence="3">Muscle</tissue>
    </source>
</reference>
<feature type="region of interest" description="Disordered" evidence="2">
    <location>
        <begin position="404"/>
        <end position="490"/>
    </location>
</feature>
<dbReference type="STRING" id="6689.A0A3R7LZM6"/>
<feature type="compositionally biased region" description="Polar residues" evidence="2">
    <location>
        <begin position="2304"/>
        <end position="2313"/>
    </location>
</feature>
<gene>
    <name evidence="3" type="ORF">C7M84_014317</name>
</gene>
<feature type="coiled-coil region" evidence="1">
    <location>
        <begin position="841"/>
        <end position="942"/>
    </location>
</feature>
<feature type="coiled-coil region" evidence="1">
    <location>
        <begin position="1454"/>
        <end position="1495"/>
    </location>
</feature>
<keyword evidence="4" id="KW-1185">Reference proteome</keyword>
<evidence type="ECO:0000313" key="4">
    <source>
        <dbReference type="Proteomes" id="UP000283509"/>
    </source>
</evidence>